<dbReference type="GO" id="GO:0031123">
    <property type="term" value="P:RNA 3'-end processing"/>
    <property type="evidence" value="ECO:0007669"/>
    <property type="project" value="TreeGrafter"/>
</dbReference>
<reference evidence="3 4" key="1">
    <citation type="journal article" date="2017" name="Mol. Plant">
        <title>The Genome of Medicinal Plant Macleaya cordata Provides New Insights into Benzylisoquinoline Alkaloids Metabolism.</title>
        <authorList>
            <person name="Liu X."/>
            <person name="Liu Y."/>
            <person name="Huang P."/>
            <person name="Ma Y."/>
            <person name="Qing Z."/>
            <person name="Tang Q."/>
            <person name="Cao H."/>
            <person name="Cheng P."/>
            <person name="Zheng Y."/>
            <person name="Yuan Z."/>
            <person name="Zhou Y."/>
            <person name="Liu J."/>
            <person name="Tang Z."/>
            <person name="Zhuo Y."/>
            <person name="Zhang Y."/>
            <person name="Yu L."/>
            <person name="Huang J."/>
            <person name="Yang P."/>
            <person name="Peng Q."/>
            <person name="Zhang J."/>
            <person name="Jiang W."/>
            <person name="Zhang Z."/>
            <person name="Lin K."/>
            <person name="Ro D.K."/>
            <person name="Chen X."/>
            <person name="Xiong X."/>
            <person name="Shang Y."/>
            <person name="Huang S."/>
            <person name="Zeng J."/>
        </authorList>
    </citation>
    <scope>NUCLEOTIDE SEQUENCE [LARGE SCALE GENOMIC DNA]</scope>
    <source>
        <strain evidence="4">cv. BLH2017</strain>
        <tissue evidence="3">Root</tissue>
    </source>
</reference>
<comment type="caution">
    <text evidence="3">The sequence shown here is derived from an EMBL/GenBank/DDBJ whole genome shotgun (WGS) entry which is preliminary data.</text>
</comment>
<dbReference type="InterPro" id="IPR054708">
    <property type="entry name" value="MTPAP-like_central"/>
</dbReference>
<proteinExistence type="predicted"/>
<dbReference type="Gene3D" id="3.30.460.10">
    <property type="entry name" value="Beta Polymerase, domain 2"/>
    <property type="match status" value="1"/>
</dbReference>
<evidence type="ECO:0000256" key="1">
    <source>
        <dbReference type="SAM" id="MobiDB-lite"/>
    </source>
</evidence>
<accession>A0A200R189</accession>
<dbReference type="GO" id="GO:0050265">
    <property type="term" value="F:RNA uridylyltransferase activity"/>
    <property type="evidence" value="ECO:0007669"/>
    <property type="project" value="TreeGrafter"/>
</dbReference>
<dbReference type="SUPFAM" id="SSF81631">
    <property type="entry name" value="PAP/OAS1 substrate-binding domain"/>
    <property type="match status" value="1"/>
</dbReference>
<organism evidence="3 4">
    <name type="scientific">Macleaya cordata</name>
    <name type="common">Five-seeded plume-poppy</name>
    <name type="synonym">Bocconia cordata</name>
    <dbReference type="NCBI Taxonomy" id="56857"/>
    <lineage>
        <taxon>Eukaryota</taxon>
        <taxon>Viridiplantae</taxon>
        <taxon>Streptophyta</taxon>
        <taxon>Embryophyta</taxon>
        <taxon>Tracheophyta</taxon>
        <taxon>Spermatophyta</taxon>
        <taxon>Magnoliopsida</taxon>
        <taxon>Ranunculales</taxon>
        <taxon>Papaveraceae</taxon>
        <taxon>Papaveroideae</taxon>
        <taxon>Macleaya</taxon>
    </lineage>
</organism>
<evidence type="ECO:0000313" key="3">
    <source>
        <dbReference type="EMBL" id="OVA16494.1"/>
    </source>
</evidence>
<feature type="region of interest" description="Disordered" evidence="1">
    <location>
        <begin position="524"/>
        <end position="544"/>
    </location>
</feature>
<keyword evidence="4" id="KW-1185">Reference proteome</keyword>
<dbReference type="AlphaFoldDB" id="A0A200R189"/>
<dbReference type="SUPFAM" id="SSF81301">
    <property type="entry name" value="Nucleotidyltransferase"/>
    <property type="match status" value="1"/>
</dbReference>
<dbReference type="STRING" id="56857.A0A200R189"/>
<dbReference type="PANTHER" id="PTHR12271">
    <property type="entry name" value="POLY A POLYMERASE CID PAP -RELATED"/>
    <property type="match status" value="1"/>
</dbReference>
<evidence type="ECO:0000313" key="4">
    <source>
        <dbReference type="Proteomes" id="UP000195402"/>
    </source>
</evidence>
<dbReference type="Pfam" id="PF22600">
    <property type="entry name" value="MTPAP-like_central"/>
    <property type="match status" value="1"/>
</dbReference>
<dbReference type="OrthoDB" id="2274644at2759"/>
<dbReference type="CDD" id="cd05402">
    <property type="entry name" value="NT_PAP_TUTase"/>
    <property type="match status" value="1"/>
</dbReference>
<dbReference type="Gene3D" id="1.10.1410.10">
    <property type="match status" value="1"/>
</dbReference>
<dbReference type="InterPro" id="IPR043519">
    <property type="entry name" value="NT_sf"/>
</dbReference>
<dbReference type="Proteomes" id="UP000195402">
    <property type="component" value="Unassembled WGS sequence"/>
</dbReference>
<feature type="domain" description="Poly(A) RNA polymerase mitochondrial-like central palm" evidence="2">
    <location>
        <begin position="137"/>
        <end position="243"/>
    </location>
</feature>
<sequence>MLSLNLHLHVSESKESCEPEYSQTLILFTLVRVGDFNAIRCEDEPNKPRGSPRNRKSFNEFINKNALMDLSMTGELTPDQDKVNREHILEQLVAAVHSTPSLKDFRTANTLSIEPKPLVGNTTVIKKVILPSMIGIFTRSSTLEIYGSYMSRVSTRSGDLDVSVNVSSGLSDPSDSPPKSKKMDLLRDLCRTLFSKGGFEQMQVIGGKYPIIKMVSRHNGLSCDISICNKRGCIKSMIIKYLSDIDDRFTDLILLLKEWIRAHNVTSGNKFFNSYSLCLMAIFHLQTCMPAILPPLKEVYPRDVIQDFKVSKVRKDEILKACFKNITDFQDSAARVKNESSTFDLLRSFILKFCGIKEMADKWVICTYKGTLEKRANSKWIDANPLIIEDPFEQSENAARTVSKSHIESMQQAICKTQITFFWANNDKDEVIPALVRPEIYESLKSKYYGFIGYGGKNKVSQGHPFPGVMDHQAHDYTTASALAYAQQQQAVNHQQQLQFGLHQQFGFTNSSTCSLVWPDYEAPSSSLDQEQQDKQVPPATQPE</sequence>
<protein>
    <recommendedName>
        <fullName evidence="2">Poly(A) RNA polymerase mitochondrial-like central palm domain-containing protein</fullName>
    </recommendedName>
</protein>
<evidence type="ECO:0000259" key="2">
    <source>
        <dbReference type="Pfam" id="PF22600"/>
    </source>
</evidence>
<dbReference type="EMBL" id="MVGT01000492">
    <property type="protein sequence ID" value="OVA16494.1"/>
    <property type="molecule type" value="Genomic_DNA"/>
</dbReference>
<dbReference type="InParanoid" id="A0A200R189"/>
<name>A0A200R189_MACCD</name>
<dbReference type="PANTHER" id="PTHR12271:SF123">
    <property type="entry name" value="PROTEIN HESO1"/>
    <property type="match status" value="1"/>
</dbReference>
<gene>
    <name evidence="3" type="ORF">BVC80_399g2</name>
</gene>